<dbReference type="Proteomes" id="UP000310066">
    <property type="component" value="Unassembled WGS sequence"/>
</dbReference>
<dbReference type="InterPro" id="IPR025304">
    <property type="entry name" value="ALIX_V_dom"/>
</dbReference>
<evidence type="ECO:0000259" key="4">
    <source>
        <dbReference type="PROSITE" id="PS51180"/>
    </source>
</evidence>
<dbReference type="SMART" id="SM01041">
    <property type="entry name" value="BRO1"/>
    <property type="match status" value="1"/>
</dbReference>
<dbReference type="InterPro" id="IPR004328">
    <property type="entry name" value="BRO1_dom"/>
</dbReference>
<dbReference type="Gene3D" id="1.25.40.280">
    <property type="entry name" value="alix/aip1 like domains"/>
    <property type="match status" value="1"/>
</dbReference>
<comment type="caution">
    <text evidence="5">The sequence shown here is derived from an EMBL/GenBank/DDBJ whole genome shotgun (WGS) entry which is preliminary data.</text>
</comment>
<feature type="domain" description="BRO1" evidence="4">
    <location>
        <begin position="15"/>
        <end position="408"/>
    </location>
</feature>
<dbReference type="Pfam" id="PF03097">
    <property type="entry name" value="BRO1"/>
    <property type="match status" value="1"/>
</dbReference>
<dbReference type="Gene3D" id="1.20.120.560">
    <property type="entry name" value="alix/aip1 in complex with the ypdl late domain"/>
    <property type="match status" value="1"/>
</dbReference>
<sequence length="884" mass="98887">MAETSWTTRTMQNGNILQIPFRRTHNITLSEPIKKYIETKYDQHPDTFTRDLQIIDQLRKDAVNSLEPHSSGLVKLQQYAAQLVYMSGKFPIDIGVDFAWLPSLGYHGNHAHTENNIRFELANVLFNLAAMYSQLALASNRATSDGLKSAAANFCFAAGVLSYLKTSIIPELRSAPPEEMDTSILEGLEALMLAQAQECFWQKAVKDGLKDASIAKLAAKVSDLYSEAGDWALKSNSISSPWIHHMNAKHHHFAAAGQYRAACDCLEKRKYGEEVARLRDSLACVNLALRENSYINRAVQADLNGLRTRVQEDLKRAEKDNDTIYLVPEPHKSELKVLDRASMVSAKVPKEVSHSQEMLGDHGALGRPLFAKLVPYSVHVAASIYADRRDRLVNQHIIAELEAMTTQIQDLLSSLNLPGSLQALEKPLGLPPSLASHADEVRQANGVHKLHAIVADTDKLKQNVRQMYQDGVDLLRTEAGEDEAARRKFGTERWTRPTAANAVPKVISQVNDIDGYLNQADTSDRLVHEKMRENESLIRLLGGTDRDLEDYVPSSRRATMSAKVERAANTLRATLNEVTRLESRRRKKVDILKTKAKDDDVLPDLLRETSRLEREYPMQPIAAAQFETLFDTRLEKYDADTTEVKTEEAELEALGQRIRQANQAFQSAKQTGDSSTGGGRETALQNLENAYSTYKQILRDLDTGRTFYNSLGGIVSRFRDDCRNFVYTRRTEAQRMEADVSDAMAGLQLQQQNSENLLARKQAQGQAQQQQQQQYRQQQHPQSSHQGYHQQSPPQARMMQHEPLQAPMPQRPLQQLPPPVTSVQSPVAVPTAPPPPPPQHMTWQEGMPILFAGGQAGAGAKANGKPQPVDGRWDPAQGLRFVSR</sequence>
<proteinExistence type="inferred from homology"/>
<evidence type="ECO:0000313" key="6">
    <source>
        <dbReference type="Proteomes" id="UP000310066"/>
    </source>
</evidence>
<feature type="compositionally biased region" description="Low complexity" evidence="3">
    <location>
        <begin position="803"/>
        <end position="814"/>
    </location>
</feature>
<evidence type="ECO:0000256" key="2">
    <source>
        <dbReference type="SAM" id="Coils"/>
    </source>
</evidence>
<reference evidence="5 6" key="1">
    <citation type="submission" date="2017-03" db="EMBL/GenBank/DDBJ databases">
        <title>Genomes of endolithic fungi from Antarctica.</title>
        <authorList>
            <person name="Coleine C."/>
            <person name="Masonjones S."/>
            <person name="Stajich J.E."/>
        </authorList>
    </citation>
    <scope>NUCLEOTIDE SEQUENCE [LARGE SCALE GENOMIC DNA]</scope>
    <source>
        <strain evidence="5 6">CCFEE 5311</strain>
    </source>
</reference>
<organism evidence="5 6">
    <name type="scientific">Friedmanniomyces endolithicus</name>
    <dbReference type="NCBI Taxonomy" id="329885"/>
    <lineage>
        <taxon>Eukaryota</taxon>
        <taxon>Fungi</taxon>
        <taxon>Dikarya</taxon>
        <taxon>Ascomycota</taxon>
        <taxon>Pezizomycotina</taxon>
        <taxon>Dothideomycetes</taxon>
        <taxon>Dothideomycetidae</taxon>
        <taxon>Mycosphaerellales</taxon>
        <taxon>Teratosphaeriaceae</taxon>
        <taxon>Friedmanniomyces</taxon>
    </lineage>
</organism>
<dbReference type="AlphaFoldDB" id="A0A4U0UNX1"/>
<dbReference type="InterPro" id="IPR038499">
    <property type="entry name" value="BRO1_sf"/>
</dbReference>
<evidence type="ECO:0000256" key="3">
    <source>
        <dbReference type="SAM" id="MobiDB-lite"/>
    </source>
</evidence>
<dbReference type="Gene3D" id="1.20.140.50">
    <property type="entry name" value="alix/aip1 like domains"/>
    <property type="match status" value="1"/>
</dbReference>
<feature type="coiled-coil region" evidence="2">
    <location>
        <begin position="644"/>
        <end position="671"/>
    </location>
</feature>
<dbReference type="Pfam" id="PF13949">
    <property type="entry name" value="ALIX_LYPXL_bnd"/>
    <property type="match status" value="1"/>
</dbReference>
<dbReference type="PROSITE" id="PS51180">
    <property type="entry name" value="BRO1"/>
    <property type="match status" value="1"/>
</dbReference>
<dbReference type="PANTHER" id="PTHR23030:SF39">
    <property type="entry name" value="PROGRAMMED CELL DEATH 6-INTERACTING PROTEIN"/>
    <property type="match status" value="1"/>
</dbReference>
<name>A0A4U0UNX1_9PEZI</name>
<dbReference type="EMBL" id="NAJP01000051">
    <property type="protein sequence ID" value="TKA37568.1"/>
    <property type="molecule type" value="Genomic_DNA"/>
</dbReference>
<feature type="compositionally biased region" description="Low complexity" evidence="3">
    <location>
        <begin position="759"/>
        <end position="795"/>
    </location>
</feature>
<feature type="region of interest" description="Disordered" evidence="3">
    <location>
        <begin position="759"/>
        <end position="884"/>
    </location>
</feature>
<dbReference type="PANTHER" id="PTHR23030">
    <property type="entry name" value="PCD6 INTERACTING PROTEIN-RELATED"/>
    <property type="match status" value="1"/>
</dbReference>
<gene>
    <name evidence="5" type="ORF">B0A54_11526</name>
</gene>
<evidence type="ECO:0000313" key="5">
    <source>
        <dbReference type="EMBL" id="TKA37568.1"/>
    </source>
</evidence>
<protein>
    <recommendedName>
        <fullName evidence="4">BRO1 domain-containing protein</fullName>
    </recommendedName>
</protein>
<comment type="similarity">
    <text evidence="1">Belongs to the palA/RIM20 family.</text>
</comment>
<dbReference type="CDD" id="cd09241">
    <property type="entry name" value="BRO1_ScRim20-like"/>
    <property type="match status" value="1"/>
</dbReference>
<feature type="compositionally biased region" description="Low complexity" evidence="3">
    <location>
        <begin position="858"/>
        <end position="868"/>
    </location>
</feature>
<dbReference type="STRING" id="329885.A0A4U0UNX1"/>
<dbReference type="OrthoDB" id="64867at2759"/>
<keyword evidence="2" id="KW-0175">Coiled coil</keyword>
<evidence type="ECO:0000256" key="1">
    <source>
        <dbReference type="ARBA" id="ARBA00038154"/>
    </source>
</evidence>
<accession>A0A4U0UNX1</accession>
<dbReference type="GO" id="GO:0005768">
    <property type="term" value="C:endosome"/>
    <property type="evidence" value="ECO:0007669"/>
    <property type="project" value="TreeGrafter"/>
</dbReference>